<keyword evidence="4 6" id="KW-1133">Transmembrane helix</keyword>
<comment type="subcellular location">
    <subcellularLocation>
        <location evidence="1">Cell membrane</location>
        <topology evidence="1">Multi-pass membrane protein</topology>
    </subcellularLocation>
</comment>
<feature type="transmembrane region" description="Helical" evidence="6">
    <location>
        <begin position="157"/>
        <end position="178"/>
    </location>
</feature>
<feature type="transmembrane region" description="Helical" evidence="6">
    <location>
        <begin position="207"/>
        <end position="230"/>
    </location>
</feature>
<dbReference type="RefSeq" id="WP_118991313.1">
    <property type="nucleotide sequence ID" value="NZ_CP023434.1"/>
</dbReference>
<dbReference type="EMBL" id="CP023434">
    <property type="protein sequence ID" value="AXY26456.1"/>
    <property type="molecule type" value="Genomic_DNA"/>
</dbReference>
<feature type="transmembrane region" description="Helical" evidence="6">
    <location>
        <begin position="281"/>
        <end position="300"/>
    </location>
</feature>
<dbReference type="Proteomes" id="UP000263232">
    <property type="component" value="Chromosome"/>
</dbReference>
<evidence type="ECO:0000256" key="3">
    <source>
        <dbReference type="ARBA" id="ARBA00022692"/>
    </source>
</evidence>
<dbReference type="InterPro" id="IPR043428">
    <property type="entry name" value="LivM-like"/>
</dbReference>
<evidence type="ECO:0000256" key="6">
    <source>
        <dbReference type="SAM" id="Phobius"/>
    </source>
</evidence>
<accession>A0A347WMZ9</accession>
<feature type="transmembrane region" description="Helical" evidence="6">
    <location>
        <begin position="92"/>
        <end position="112"/>
    </location>
</feature>
<gene>
    <name evidence="7" type="ORF">CL176_10885</name>
</gene>
<dbReference type="PANTHER" id="PTHR30482:SF10">
    <property type="entry name" value="HIGH-AFFINITY BRANCHED-CHAIN AMINO ACID TRANSPORT PROTEIN BRAE"/>
    <property type="match status" value="1"/>
</dbReference>
<dbReference type="GO" id="GO:0015658">
    <property type="term" value="F:branched-chain amino acid transmembrane transporter activity"/>
    <property type="evidence" value="ECO:0007669"/>
    <property type="project" value="InterPro"/>
</dbReference>
<reference evidence="7 8" key="1">
    <citation type="submission" date="2017-09" db="EMBL/GenBank/DDBJ databases">
        <title>Complete genome sequence of Oxytococcus suis strain ZY16052.</title>
        <authorList>
            <person name="Li F."/>
        </authorList>
    </citation>
    <scope>NUCLEOTIDE SEQUENCE [LARGE SCALE GENOMIC DNA]</scope>
    <source>
        <strain evidence="7 8">ZY16052</strain>
    </source>
</reference>
<dbReference type="CDD" id="cd06581">
    <property type="entry name" value="TM_PBP1_LivM_like"/>
    <property type="match status" value="1"/>
</dbReference>
<protein>
    <submittedName>
        <fullName evidence="7">Branched-chain amino acid ABC transporter permease</fullName>
    </submittedName>
</protein>
<evidence type="ECO:0000256" key="1">
    <source>
        <dbReference type="ARBA" id="ARBA00004651"/>
    </source>
</evidence>
<keyword evidence="5 6" id="KW-0472">Membrane</keyword>
<proteinExistence type="predicted"/>
<feature type="transmembrane region" description="Helical" evidence="6">
    <location>
        <begin position="68"/>
        <end position="86"/>
    </location>
</feature>
<keyword evidence="8" id="KW-1185">Reference proteome</keyword>
<evidence type="ECO:0000256" key="4">
    <source>
        <dbReference type="ARBA" id="ARBA00022989"/>
    </source>
</evidence>
<dbReference type="GO" id="GO:0005886">
    <property type="term" value="C:plasma membrane"/>
    <property type="evidence" value="ECO:0007669"/>
    <property type="project" value="UniProtKB-SubCell"/>
</dbReference>
<keyword evidence="2" id="KW-1003">Cell membrane</keyword>
<organism evidence="7 8">
    <name type="scientific">Suicoccus acidiformans</name>
    <dbReference type="NCBI Taxonomy" id="2036206"/>
    <lineage>
        <taxon>Bacteria</taxon>
        <taxon>Bacillati</taxon>
        <taxon>Bacillota</taxon>
        <taxon>Bacilli</taxon>
        <taxon>Lactobacillales</taxon>
        <taxon>Aerococcaceae</taxon>
        <taxon>Suicoccus</taxon>
    </lineage>
</organism>
<dbReference type="OrthoDB" id="9789927at2"/>
<dbReference type="AlphaFoldDB" id="A0A347WMZ9"/>
<evidence type="ECO:0000256" key="2">
    <source>
        <dbReference type="ARBA" id="ARBA00022475"/>
    </source>
</evidence>
<keyword evidence="3 6" id="KW-0812">Transmembrane</keyword>
<dbReference type="Pfam" id="PF02653">
    <property type="entry name" value="BPD_transp_2"/>
    <property type="match status" value="1"/>
</dbReference>
<dbReference type="InterPro" id="IPR001851">
    <property type="entry name" value="ABC_transp_permease"/>
</dbReference>
<feature type="transmembrane region" description="Helical" evidence="6">
    <location>
        <begin position="34"/>
        <end position="56"/>
    </location>
</feature>
<evidence type="ECO:0000256" key="5">
    <source>
        <dbReference type="ARBA" id="ARBA00023136"/>
    </source>
</evidence>
<evidence type="ECO:0000313" key="7">
    <source>
        <dbReference type="EMBL" id="AXY26456.1"/>
    </source>
</evidence>
<dbReference type="PANTHER" id="PTHR30482">
    <property type="entry name" value="HIGH-AFFINITY BRANCHED-CHAIN AMINO ACID TRANSPORT SYSTEM PERMEASE"/>
    <property type="match status" value="1"/>
</dbReference>
<dbReference type="KEGG" id="abae:CL176_10885"/>
<sequence>MQRFHTRNYAWTALILLAFLAIYAMVETGIINPFYKITLVTIMLNIIYAVGLNLILGVAGQFSLGHAGFIAIGAYSAAIVTTRYGVAGLPGLLLGMLVGVIISTIVALLVGIPTLRLKGDYLAIATLGVSEIIRVLINNLRDLTNGPAGISGIPIVTDWWLVFIFLALTTILVLNYVYSSQGRATTAINQNEIAAEAMGVNVTKYKVTAFVLGAITASIGGSLQATYLGIVTPNDYTFNRSIDVLIIVVFGGIGSFTGTFVAATILGILNLVLQDYGQLRMVLYAIALILIMIFRPGGLLGDYEFKFGSMVKQWFNKDKKEGAAS</sequence>
<feature type="transmembrane region" description="Helical" evidence="6">
    <location>
        <begin position="242"/>
        <end position="269"/>
    </location>
</feature>
<name>A0A347WMZ9_9LACT</name>
<evidence type="ECO:0000313" key="8">
    <source>
        <dbReference type="Proteomes" id="UP000263232"/>
    </source>
</evidence>